<dbReference type="InterPro" id="IPR036179">
    <property type="entry name" value="Ig-like_dom_sf"/>
</dbReference>
<dbReference type="InterPro" id="IPR007110">
    <property type="entry name" value="Ig-like_dom"/>
</dbReference>
<dbReference type="InterPro" id="IPR013783">
    <property type="entry name" value="Ig-like_fold"/>
</dbReference>
<dbReference type="SUPFAM" id="SSF49265">
    <property type="entry name" value="Fibronectin type III"/>
    <property type="match status" value="1"/>
</dbReference>
<feature type="chain" id="PRO_5043899831" description="Ig-like domain-containing protein" evidence="2">
    <location>
        <begin position="23"/>
        <end position="184"/>
    </location>
</feature>
<dbReference type="SUPFAM" id="SSF48726">
    <property type="entry name" value="Immunoglobulin"/>
    <property type="match status" value="1"/>
</dbReference>
<dbReference type="InterPro" id="IPR036116">
    <property type="entry name" value="FN3_sf"/>
</dbReference>
<dbReference type="Pfam" id="PF06328">
    <property type="entry name" value="Lep_receptor_Ig"/>
    <property type="match status" value="1"/>
</dbReference>
<evidence type="ECO:0000256" key="1">
    <source>
        <dbReference type="ARBA" id="ARBA00023319"/>
    </source>
</evidence>
<sequence length="184" mass="20484">RKREMLNAAVCILAVLCRSCLAVRKREMLNAAVCILAVLCRSCLAGRHFVGHAQVKPPSPVVERGSTITFSCILDKSQLSYTNSSSIFWRLNSSSIPPIDYTVVNETVSNVTLHNFTATSGYLSCLVRYASLSPQLLQQIEVTSGYRPEVPQNISCIYFHENNFTCTWAPGRDTELQTNYLLVC</sequence>
<dbReference type="AlphaFoldDB" id="A0AAV7W7J5"/>
<reference evidence="4" key="1">
    <citation type="journal article" date="2022" name="bioRxiv">
        <title>Sequencing and chromosome-scale assembly of the giantPleurodeles waltlgenome.</title>
        <authorList>
            <person name="Brown T."/>
            <person name="Elewa A."/>
            <person name="Iarovenko S."/>
            <person name="Subramanian E."/>
            <person name="Araus A.J."/>
            <person name="Petzold A."/>
            <person name="Susuki M."/>
            <person name="Suzuki K.-i.T."/>
            <person name="Hayashi T."/>
            <person name="Toyoda A."/>
            <person name="Oliveira C."/>
            <person name="Osipova E."/>
            <person name="Leigh N.D."/>
            <person name="Simon A."/>
            <person name="Yun M.H."/>
        </authorList>
    </citation>
    <scope>NUCLEOTIDE SEQUENCE</scope>
    <source>
        <strain evidence="4">20211129_DDA</strain>
        <tissue evidence="4">Liver</tissue>
    </source>
</reference>
<keyword evidence="2" id="KW-0732">Signal</keyword>
<proteinExistence type="predicted"/>
<feature type="non-terminal residue" evidence="4">
    <location>
        <position position="1"/>
    </location>
</feature>
<evidence type="ECO:0000256" key="2">
    <source>
        <dbReference type="SAM" id="SignalP"/>
    </source>
</evidence>
<feature type="signal peptide" evidence="2">
    <location>
        <begin position="1"/>
        <end position="22"/>
    </location>
</feature>
<dbReference type="PROSITE" id="PS50835">
    <property type="entry name" value="IG_LIKE"/>
    <property type="match status" value="1"/>
</dbReference>
<evidence type="ECO:0000313" key="5">
    <source>
        <dbReference type="Proteomes" id="UP001066276"/>
    </source>
</evidence>
<dbReference type="Proteomes" id="UP001066276">
    <property type="component" value="Chromosome 1_2"/>
</dbReference>
<evidence type="ECO:0000259" key="3">
    <source>
        <dbReference type="PROSITE" id="PS50835"/>
    </source>
</evidence>
<gene>
    <name evidence="4" type="ORF">NDU88_005259</name>
</gene>
<dbReference type="Gene3D" id="2.60.40.10">
    <property type="entry name" value="Immunoglobulins"/>
    <property type="match status" value="2"/>
</dbReference>
<accession>A0AAV7W7J5</accession>
<organism evidence="4 5">
    <name type="scientific">Pleurodeles waltl</name>
    <name type="common">Iberian ribbed newt</name>
    <dbReference type="NCBI Taxonomy" id="8319"/>
    <lineage>
        <taxon>Eukaryota</taxon>
        <taxon>Metazoa</taxon>
        <taxon>Chordata</taxon>
        <taxon>Craniata</taxon>
        <taxon>Vertebrata</taxon>
        <taxon>Euteleostomi</taxon>
        <taxon>Amphibia</taxon>
        <taxon>Batrachia</taxon>
        <taxon>Caudata</taxon>
        <taxon>Salamandroidea</taxon>
        <taxon>Salamandridae</taxon>
        <taxon>Pleurodelinae</taxon>
        <taxon>Pleurodeles</taxon>
    </lineage>
</organism>
<dbReference type="FunFam" id="2.60.40.10:FF:000524">
    <property type="entry name" value="Interleukin-6 receptor subunit beta"/>
    <property type="match status" value="1"/>
</dbReference>
<keyword evidence="1" id="KW-0393">Immunoglobulin domain</keyword>
<comment type="caution">
    <text evidence="4">The sequence shown here is derived from an EMBL/GenBank/DDBJ whole genome shotgun (WGS) entry which is preliminary data.</text>
</comment>
<name>A0AAV7W7J5_PLEWA</name>
<evidence type="ECO:0000313" key="4">
    <source>
        <dbReference type="EMBL" id="KAJ1209887.1"/>
    </source>
</evidence>
<protein>
    <recommendedName>
        <fullName evidence="3">Ig-like domain-containing protein</fullName>
    </recommendedName>
</protein>
<feature type="non-terminal residue" evidence="4">
    <location>
        <position position="184"/>
    </location>
</feature>
<dbReference type="InterPro" id="IPR010457">
    <property type="entry name" value="IgC2-like_lig-bd"/>
</dbReference>
<feature type="domain" description="Ig-like" evidence="3">
    <location>
        <begin position="51"/>
        <end position="143"/>
    </location>
</feature>
<dbReference type="EMBL" id="JANPWB010000002">
    <property type="protein sequence ID" value="KAJ1209887.1"/>
    <property type="molecule type" value="Genomic_DNA"/>
</dbReference>
<keyword evidence="5" id="KW-1185">Reference proteome</keyword>